<reference evidence="1 2" key="1">
    <citation type="journal article" date="2016" name="Genome Announc.">
        <title>First Complete Genome Sequence of a Subdivision 6 Acidobacterium Strain.</title>
        <authorList>
            <person name="Huang S."/>
            <person name="Vieira S."/>
            <person name="Bunk B."/>
            <person name="Riedel T."/>
            <person name="Sproer C."/>
            <person name="Overmann J."/>
        </authorList>
    </citation>
    <scope>NUCLEOTIDE SEQUENCE [LARGE SCALE GENOMIC DNA]</scope>
    <source>
        <strain evidence="2">DSM 100886 HEG_-6_39</strain>
    </source>
</reference>
<dbReference type="PANTHER" id="PTHR43739:SF5">
    <property type="entry name" value="EXO-ALPHA-SIALIDASE"/>
    <property type="match status" value="1"/>
</dbReference>
<name>A0A143PNT8_LUTPR</name>
<evidence type="ECO:0000313" key="1">
    <source>
        <dbReference type="EMBL" id="AMY10111.1"/>
    </source>
</evidence>
<dbReference type="KEGG" id="abac:LuPra_03339"/>
<gene>
    <name evidence="1" type="ORF">LuPra_03339</name>
</gene>
<dbReference type="PANTHER" id="PTHR43739">
    <property type="entry name" value="XYLOGLUCANASE (EUROFUNG)"/>
    <property type="match status" value="1"/>
</dbReference>
<dbReference type="OrthoDB" id="9757947at2"/>
<dbReference type="Proteomes" id="UP000076079">
    <property type="component" value="Chromosome"/>
</dbReference>
<dbReference type="GO" id="GO:0010411">
    <property type="term" value="P:xyloglucan metabolic process"/>
    <property type="evidence" value="ECO:0007669"/>
    <property type="project" value="TreeGrafter"/>
</dbReference>
<sequence>MADRVLLTIGTKKGVFVAESAKKRGRFDLRGPFGEGVPVYSSLVDTRGSTPKIYASSCNPFFGMKVLKSTDLGRSFKETKSAPAFPKDDGRALANIWSLEMGAGKKELLAGVEPAALFRSPDGGDSWALVDGISNHPHARQWQPGNGGLCMHTIVRSGDRVHLGISTGGHYLSEDGGQTFVASNEGVGAGFSPNPYPEFGQCVHKIARHEDLPSRLYMQNHGGWSEWAGPGGPRPGIGVLRSDDYGHSWRSIADGLPSDFGFPILVHPHDPDTVYVAPLEPSTRTCPGGTPAIWRSENGGGSWRKLTKGLPRKASYFTILRDAMDVDRLKTPALYFGTTTGQLWIGREGGEQWDCVFDALPPIHNVKVAIV</sequence>
<reference evidence="2" key="2">
    <citation type="submission" date="2016-04" db="EMBL/GenBank/DDBJ databases">
        <title>First Complete Genome Sequence of a Subdivision 6 Acidobacterium.</title>
        <authorList>
            <person name="Huang S."/>
            <person name="Vieira S."/>
            <person name="Bunk B."/>
            <person name="Riedel T."/>
            <person name="Sproeer C."/>
            <person name="Overmann J."/>
        </authorList>
    </citation>
    <scope>NUCLEOTIDE SEQUENCE [LARGE SCALE GENOMIC DNA]</scope>
    <source>
        <strain evidence="2">DSM 100886 HEG_-6_39</strain>
    </source>
</reference>
<dbReference type="STRING" id="1855912.LuPra_03339"/>
<dbReference type="EMBL" id="CP015136">
    <property type="protein sequence ID" value="AMY10111.1"/>
    <property type="molecule type" value="Genomic_DNA"/>
</dbReference>
<keyword evidence="2" id="KW-1185">Reference proteome</keyword>
<dbReference type="SUPFAM" id="SSF110296">
    <property type="entry name" value="Oligoxyloglucan reducing end-specific cellobiohydrolase"/>
    <property type="match status" value="1"/>
</dbReference>
<dbReference type="RefSeq" id="WP_157899293.1">
    <property type="nucleotide sequence ID" value="NZ_CP015136.1"/>
</dbReference>
<organism evidence="1 2">
    <name type="scientific">Luteitalea pratensis</name>
    <dbReference type="NCBI Taxonomy" id="1855912"/>
    <lineage>
        <taxon>Bacteria</taxon>
        <taxon>Pseudomonadati</taxon>
        <taxon>Acidobacteriota</taxon>
        <taxon>Vicinamibacteria</taxon>
        <taxon>Vicinamibacterales</taxon>
        <taxon>Vicinamibacteraceae</taxon>
        <taxon>Luteitalea</taxon>
    </lineage>
</organism>
<dbReference type="Gene3D" id="2.130.10.10">
    <property type="entry name" value="YVTN repeat-like/Quinoprotein amine dehydrogenase"/>
    <property type="match status" value="1"/>
</dbReference>
<dbReference type="AlphaFoldDB" id="A0A143PNT8"/>
<dbReference type="CDD" id="cd15482">
    <property type="entry name" value="Sialidase_non-viral"/>
    <property type="match status" value="1"/>
</dbReference>
<accession>A0A143PNT8</accession>
<dbReference type="InterPro" id="IPR015943">
    <property type="entry name" value="WD40/YVTN_repeat-like_dom_sf"/>
</dbReference>
<proteinExistence type="predicted"/>
<dbReference type="PATRIC" id="fig|1813736.3.peg.3545"/>
<dbReference type="InterPro" id="IPR052025">
    <property type="entry name" value="Xyloglucanase_GH74"/>
</dbReference>
<evidence type="ECO:0008006" key="3">
    <source>
        <dbReference type="Google" id="ProtNLM"/>
    </source>
</evidence>
<protein>
    <recommendedName>
        <fullName evidence="3">Glycosyl hydrolase</fullName>
    </recommendedName>
</protein>
<evidence type="ECO:0000313" key="2">
    <source>
        <dbReference type="Proteomes" id="UP000076079"/>
    </source>
</evidence>